<reference evidence="6" key="1">
    <citation type="journal article" date="2020" name="mSystems">
        <title>Genome- and Community-Level Interaction Insights into Carbon Utilization and Element Cycling Functions of Hydrothermarchaeota in Hydrothermal Sediment.</title>
        <authorList>
            <person name="Zhou Z."/>
            <person name="Liu Y."/>
            <person name="Xu W."/>
            <person name="Pan J."/>
            <person name="Luo Z.H."/>
            <person name="Li M."/>
        </authorList>
    </citation>
    <scope>NUCLEOTIDE SEQUENCE [LARGE SCALE GENOMIC DNA]</scope>
    <source>
        <strain evidence="6">SpSt-339</strain>
    </source>
</reference>
<name>A0A7C2K0J2_9PLAN</name>
<comment type="similarity">
    <text evidence="1">Belongs to the peptidase S1C family.</text>
</comment>
<keyword evidence="2 6" id="KW-0645">Protease</keyword>
<keyword evidence="3" id="KW-0378">Hydrolase</keyword>
<dbReference type="SUPFAM" id="SSF50156">
    <property type="entry name" value="PDZ domain-like"/>
    <property type="match status" value="1"/>
</dbReference>
<accession>A0A7C2K0J2</accession>
<gene>
    <name evidence="6" type="ORF">ENQ76_07710</name>
</gene>
<dbReference type="FunFam" id="2.40.10.10:FF:000001">
    <property type="entry name" value="Periplasmic serine protease DegS"/>
    <property type="match status" value="1"/>
</dbReference>
<dbReference type="SUPFAM" id="SSF50494">
    <property type="entry name" value="Trypsin-like serine proteases"/>
    <property type="match status" value="1"/>
</dbReference>
<comment type="caution">
    <text evidence="6">The sequence shown here is derived from an EMBL/GenBank/DDBJ whole genome shotgun (WGS) entry which is preliminary data.</text>
</comment>
<dbReference type="GO" id="GO:0004252">
    <property type="term" value="F:serine-type endopeptidase activity"/>
    <property type="evidence" value="ECO:0007669"/>
    <property type="project" value="InterPro"/>
</dbReference>
<dbReference type="Pfam" id="PF13180">
    <property type="entry name" value="PDZ_2"/>
    <property type="match status" value="1"/>
</dbReference>
<sequence length="353" mass="37916">MLRNAEWWRWVGSPVSIEPRPIQPRGDLAEDEKATIELFRQASPSVVHITSIAVRRDRLSLNLLEIPEGTGSGFVWDDAGHIVTNLHVIETGNTARVTLADNTSLDARLVGIEPDKDIAVLRVDAPPGKLRPIPIGTSADLQVGQKVFAIGNPFGLDQTLTTGVISGLGREIQSESRRVIDGVIQTDAAVNPGNSGGPLLDSAGRLIGVNTAIVSPSGVYAGIGFAVPVDTINEIVPLLIRDGRIERAGLGLRLLPDDFAQKLGVAQGAVVLDVLETGAAAAAGIRPMFWDHDGDLRFEVILAIDGEQIRRQDDVMRVLEKRKVGEKVAVTLLRDGKQETLSITLQGISRSMR</sequence>
<dbReference type="InterPro" id="IPR036034">
    <property type="entry name" value="PDZ_sf"/>
</dbReference>
<dbReference type="GO" id="GO:0006508">
    <property type="term" value="P:proteolysis"/>
    <property type="evidence" value="ECO:0007669"/>
    <property type="project" value="UniProtKB-KW"/>
</dbReference>
<dbReference type="PRINTS" id="PR00834">
    <property type="entry name" value="PROTEASES2C"/>
</dbReference>
<dbReference type="InterPro" id="IPR051201">
    <property type="entry name" value="Chloro_Bact_Ser_Proteases"/>
</dbReference>
<dbReference type="EMBL" id="DSOK01000226">
    <property type="protein sequence ID" value="HEN15338.1"/>
    <property type="molecule type" value="Genomic_DNA"/>
</dbReference>
<dbReference type="InterPro" id="IPR043504">
    <property type="entry name" value="Peptidase_S1_PA_chymotrypsin"/>
</dbReference>
<feature type="domain" description="PDZ" evidence="5">
    <location>
        <begin position="248"/>
        <end position="336"/>
    </location>
</feature>
<dbReference type="Gene3D" id="2.30.42.10">
    <property type="match status" value="1"/>
</dbReference>
<evidence type="ECO:0000259" key="5">
    <source>
        <dbReference type="SMART" id="SM00228"/>
    </source>
</evidence>
<dbReference type="InterPro" id="IPR001940">
    <property type="entry name" value="Peptidase_S1C"/>
</dbReference>
<evidence type="ECO:0000313" key="6">
    <source>
        <dbReference type="EMBL" id="HEN15338.1"/>
    </source>
</evidence>
<evidence type="ECO:0000256" key="2">
    <source>
        <dbReference type="ARBA" id="ARBA00022670"/>
    </source>
</evidence>
<evidence type="ECO:0000256" key="4">
    <source>
        <dbReference type="ARBA" id="ARBA00022825"/>
    </source>
</evidence>
<evidence type="ECO:0000256" key="3">
    <source>
        <dbReference type="ARBA" id="ARBA00022801"/>
    </source>
</evidence>
<dbReference type="Pfam" id="PF13365">
    <property type="entry name" value="Trypsin_2"/>
    <property type="match status" value="1"/>
</dbReference>
<proteinExistence type="inferred from homology"/>
<dbReference type="PANTHER" id="PTHR43343:SF3">
    <property type="entry name" value="PROTEASE DO-LIKE 8, CHLOROPLASTIC"/>
    <property type="match status" value="1"/>
</dbReference>
<dbReference type="AlphaFoldDB" id="A0A7C2K0J2"/>
<dbReference type="InterPro" id="IPR009003">
    <property type="entry name" value="Peptidase_S1_PA"/>
</dbReference>
<dbReference type="PANTHER" id="PTHR43343">
    <property type="entry name" value="PEPTIDASE S12"/>
    <property type="match status" value="1"/>
</dbReference>
<dbReference type="SMART" id="SM00228">
    <property type="entry name" value="PDZ"/>
    <property type="match status" value="1"/>
</dbReference>
<organism evidence="6">
    <name type="scientific">Schlesneria paludicola</name>
    <dbReference type="NCBI Taxonomy" id="360056"/>
    <lineage>
        <taxon>Bacteria</taxon>
        <taxon>Pseudomonadati</taxon>
        <taxon>Planctomycetota</taxon>
        <taxon>Planctomycetia</taxon>
        <taxon>Planctomycetales</taxon>
        <taxon>Planctomycetaceae</taxon>
        <taxon>Schlesneria</taxon>
    </lineage>
</organism>
<dbReference type="Gene3D" id="2.40.10.10">
    <property type="entry name" value="Trypsin-like serine proteases"/>
    <property type="match status" value="2"/>
</dbReference>
<dbReference type="InterPro" id="IPR001478">
    <property type="entry name" value="PDZ"/>
</dbReference>
<keyword evidence="4" id="KW-0720">Serine protease</keyword>
<protein>
    <submittedName>
        <fullName evidence="6">Trypsin-like serine protease</fullName>
    </submittedName>
</protein>
<evidence type="ECO:0000256" key="1">
    <source>
        <dbReference type="ARBA" id="ARBA00010541"/>
    </source>
</evidence>